<keyword evidence="10" id="KW-1185">Reference proteome</keyword>
<evidence type="ECO:0000256" key="7">
    <source>
        <dbReference type="SAM" id="MobiDB-lite"/>
    </source>
</evidence>
<evidence type="ECO:0000256" key="2">
    <source>
        <dbReference type="ARBA" id="ARBA00022552"/>
    </source>
</evidence>
<dbReference type="Gene3D" id="2.130.10.10">
    <property type="entry name" value="YVTN repeat-like/Quinoprotein amine dehydrogenase"/>
    <property type="match status" value="2"/>
</dbReference>
<protein>
    <submittedName>
        <fullName evidence="9">U3 small nucleolar RNA-associated protein 15</fullName>
    </submittedName>
</protein>
<dbReference type="PROSITE" id="PS50294">
    <property type="entry name" value="WD_REPEATS_REGION"/>
    <property type="match status" value="1"/>
</dbReference>
<comment type="subcellular location">
    <subcellularLocation>
        <location evidence="1">Nucleus</location>
        <location evidence="1">Nucleolus</location>
    </subcellularLocation>
</comment>
<dbReference type="InterPro" id="IPR018983">
    <property type="entry name" value="U3_snoRNA-assocProt_15_C"/>
</dbReference>
<evidence type="ECO:0000256" key="5">
    <source>
        <dbReference type="ARBA" id="ARBA00023242"/>
    </source>
</evidence>
<accession>A0ABQ8UVH2</accession>
<dbReference type="EMBL" id="JAPMOS010000006">
    <property type="protein sequence ID" value="KAJ4461732.1"/>
    <property type="molecule type" value="Genomic_DNA"/>
</dbReference>
<evidence type="ECO:0000313" key="10">
    <source>
        <dbReference type="Proteomes" id="UP001141327"/>
    </source>
</evidence>
<dbReference type="PANTHER" id="PTHR19924">
    <property type="entry name" value="UTP15 U3 SMALL NUCLEOLAR RNA-ASSOCIATED PROTEIN 15 FAMILY MEMBER"/>
    <property type="match status" value="1"/>
</dbReference>
<name>A0ABQ8UVH2_9EUKA</name>
<dbReference type="InterPro" id="IPR015943">
    <property type="entry name" value="WD40/YVTN_repeat-like_dom_sf"/>
</dbReference>
<evidence type="ECO:0000259" key="8">
    <source>
        <dbReference type="Pfam" id="PF09384"/>
    </source>
</evidence>
<dbReference type="InterPro" id="IPR001680">
    <property type="entry name" value="WD40_rpt"/>
</dbReference>
<feature type="region of interest" description="Disordered" evidence="7">
    <location>
        <begin position="566"/>
        <end position="606"/>
    </location>
</feature>
<evidence type="ECO:0000256" key="1">
    <source>
        <dbReference type="ARBA" id="ARBA00004604"/>
    </source>
</evidence>
<dbReference type="Pfam" id="PF00400">
    <property type="entry name" value="WD40"/>
    <property type="match status" value="4"/>
</dbReference>
<dbReference type="PANTHER" id="PTHR19924:SF26">
    <property type="entry name" value="U3 SMALL NUCLEOLAR RNA-ASSOCIATED PROTEIN 15 HOMOLOG"/>
    <property type="match status" value="1"/>
</dbReference>
<keyword evidence="4" id="KW-0677">Repeat</keyword>
<feature type="compositionally biased region" description="Low complexity" evidence="7">
    <location>
        <begin position="582"/>
        <end position="594"/>
    </location>
</feature>
<dbReference type="SMART" id="SM00320">
    <property type="entry name" value="WD40"/>
    <property type="match status" value="5"/>
</dbReference>
<dbReference type="Proteomes" id="UP001141327">
    <property type="component" value="Unassembled WGS sequence"/>
</dbReference>
<dbReference type="Pfam" id="PF09384">
    <property type="entry name" value="UTP15_C"/>
    <property type="match status" value="1"/>
</dbReference>
<proteinExistence type="predicted"/>
<dbReference type="PROSITE" id="PS50082">
    <property type="entry name" value="WD_REPEATS_2"/>
    <property type="match status" value="2"/>
</dbReference>
<evidence type="ECO:0000256" key="3">
    <source>
        <dbReference type="ARBA" id="ARBA00022574"/>
    </source>
</evidence>
<dbReference type="SUPFAM" id="SSF50978">
    <property type="entry name" value="WD40 repeat-like"/>
    <property type="match status" value="1"/>
</dbReference>
<keyword evidence="5" id="KW-0539">Nucleus</keyword>
<dbReference type="CDD" id="cd00200">
    <property type="entry name" value="WD40"/>
    <property type="match status" value="1"/>
</dbReference>
<comment type="caution">
    <text evidence="9">The sequence shown here is derived from an EMBL/GenBank/DDBJ whole genome shotgun (WGS) entry which is preliminary data.</text>
</comment>
<feature type="repeat" description="WD" evidence="6">
    <location>
        <begin position="194"/>
        <end position="227"/>
    </location>
</feature>
<feature type="compositionally biased region" description="Acidic residues" evidence="7">
    <location>
        <begin position="595"/>
        <end position="606"/>
    </location>
</feature>
<feature type="region of interest" description="Disordered" evidence="7">
    <location>
        <begin position="374"/>
        <end position="406"/>
    </location>
</feature>
<gene>
    <name evidence="9" type="ORF">PAPYR_1865</name>
</gene>
<dbReference type="InterPro" id="IPR036322">
    <property type="entry name" value="WD40_repeat_dom_sf"/>
</dbReference>
<evidence type="ECO:0000313" key="9">
    <source>
        <dbReference type="EMBL" id="KAJ4461732.1"/>
    </source>
</evidence>
<feature type="repeat" description="WD" evidence="6">
    <location>
        <begin position="152"/>
        <end position="193"/>
    </location>
</feature>
<reference evidence="9" key="1">
    <citation type="journal article" date="2022" name="bioRxiv">
        <title>Genomics of Preaxostyla Flagellates Illuminates Evolutionary Transitions and the Path Towards Mitochondrial Loss.</title>
        <authorList>
            <person name="Novak L.V.F."/>
            <person name="Treitli S.C."/>
            <person name="Pyrih J."/>
            <person name="Halakuc P."/>
            <person name="Pipaliya S.V."/>
            <person name="Vacek V."/>
            <person name="Brzon O."/>
            <person name="Soukal P."/>
            <person name="Eme L."/>
            <person name="Dacks J.B."/>
            <person name="Karnkowska A."/>
            <person name="Elias M."/>
            <person name="Hampl V."/>
        </authorList>
    </citation>
    <scope>NUCLEOTIDE SEQUENCE</scope>
    <source>
        <strain evidence="9">RCP-MX</strain>
    </source>
</reference>
<keyword evidence="2" id="KW-0698">rRNA processing</keyword>
<keyword evidence="3 6" id="KW-0853">WD repeat</keyword>
<organism evidence="9 10">
    <name type="scientific">Paratrimastix pyriformis</name>
    <dbReference type="NCBI Taxonomy" id="342808"/>
    <lineage>
        <taxon>Eukaryota</taxon>
        <taxon>Metamonada</taxon>
        <taxon>Preaxostyla</taxon>
        <taxon>Paratrimastigidae</taxon>
        <taxon>Paratrimastix</taxon>
    </lineage>
</organism>
<evidence type="ECO:0000256" key="6">
    <source>
        <dbReference type="PROSITE-ProRule" id="PRU00221"/>
    </source>
</evidence>
<sequence length="606" mass="65348">MTGFVVSGAPLLAFPGSAIVTGANKVNMSAVEADRTAFKKLSIKRFPKEGLRRTPEAQYWRKFKFPVLINENATPTCIDFSPVAPHDFAVTGGVRIQIYDSHSLKPKRVLSRFKGPAYSGRFRSDGRILVAGGEEGIVQVFDIQTRAVLRQITSHRGPVHTTSFSRDNTTIISGGDDCTLRLHDLPTGAQVGQLTGHSDYVRAAAESPSTTSLIATASYDHTVCLWDRSMPAGGVADGAAAGPASRPMMTLQHGAPVEALVFLPGGALIATAGGNTVKIWDVLGTSTLLHEFSTHQKTITSMCVEGSQSRLITGGLDGFLKVHSLADYRVTHAMKYPGPVASLALSPANEHLVVGMSLPMLSIRRRDRAEEDDLGALTRTLGPGEDIRRDPALSMRPLPAEEGEDGTGRYFARKKNVVTDQDDFLVEAHRRKRLQPYEALLKRFQYRAALDAALATRNPLVVVSLVAELLQRGGLIIALSARNDEQLEPLVQFMLRHICNPRYAPLPHRHGRPAPRPVLGVLGQSVVIDELFVSLRQQVATELGLQEQLHGMVGMLDALLEGASRNAPATASTPLPLPVPTAGPAGEAAPQGQGADEEADPEEEER</sequence>
<evidence type="ECO:0000256" key="4">
    <source>
        <dbReference type="ARBA" id="ARBA00022737"/>
    </source>
</evidence>
<feature type="domain" description="U3 small nucleolar RNA-associated protein 15 C-terminal" evidence="8">
    <location>
        <begin position="419"/>
        <end position="559"/>
    </location>
</feature>